<organism evidence="1">
    <name type="scientific">viral metagenome</name>
    <dbReference type="NCBI Taxonomy" id="1070528"/>
    <lineage>
        <taxon>unclassified sequences</taxon>
        <taxon>metagenomes</taxon>
        <taxon>organismal metagenomes</taxon>
    </lineage>
</organism>
<accession>A0A6H1ZBF3</accession>
<reference evidence="1" key="1">
    <citation type="submission" date="2020-03" db="EMBL/GenBank/DDBJ databases">
        <title>The deep terrestrial virosphere.</title>
        <authorList>
            <person name="Holmfeldt K."/>
            <person name="Nilsson E."/>
            <person name="Simone D."/>
            <person name="Lopez-Fernandez M."/>
            <person name="Wu X."/>
            <person name="de Brujin I."/>
            <person name="Lundin D."/>
            <person name="Andersson A."/>
            <person name="Bertilsson S."/>
            <person name="Dopson M."/>
        </authorList>
    </citation>
    <scope>NUCLEOTIDE SEQUENCE</scope>
    <source>
        <strain evidence="1">TM448A00147</strain>
        <strain evidence="2">TM448B00305</strain>
    </source>
</reference>
<dbReference type="EMBL" id="MT143980">
    <property type="protein sequence ID" value="QJA44789.1"/>
    <property type="molecule type" value="Genomic_DNA"/>
</dbReference>
<protein>
    <submittedName>
        <fullName evidence="1">Uncharacterized protein</fullName>
    </submittedName>
</protein>
<proteinExistence type="predicted"/>
<gene>
    <name evidence="1" type="ORF">TM448A00147_0048</name>
    <name evidence="2" type="ORF">TM448B00305_0057</name>
</gene>
<dbReference type="AlphaFoldDB" id="A0A6H1ZBF3"/>
<sequence length="89" mass="9891">MSPRTVKTILVMAQKMGLSSIKFSEGQDMLEAVFVPPPAAGAVPIPIRSASESGMLREQRERLREESDERRRLAAYRHSGQVPIVKEKG</sequence>
<evidence type="ECO:0000313" key="2">
    <source>
        <dbReference type="EMBL" id="QJH94936.1"/>
    </source>
</evidence>
<evidence type="ECO:0000313" key="1">
    <source>
        <dbReference type="EMBL" id="QJA44789.1"/>
    </source>
</evidence>
<dbReference type="EMBL" id="MT144608">
    <property type="protein sequence ID" value="QJH94936.1"/>
    <property type="molecule type" value="Genomic_DNA"/>
</dbReference>
<name>A0A6H1ZBF3_9ZZZZ</name>